<dbReference type="KEGG" id="dpx:DAPPUDRAFT_229224"/>
<evidence type="ECO:0000313" key="2">
    <source>
        <dbReference type="EMBL" id="EFX67156.1"/>
    </source>
</evidence>
<accession>E9HM20</accession>
<dbReference type="SUPFAM" id="SSF63748">
    <property type="entry name" value="Tudor/PWWP/MBT"/>
    <property type="match status" value="1"/>
</dbReference>
<protein>
    <recommendedName>
        <fullName evidence="1">Tudor domain-containing protein</fullName>
    </recommendedName>
</protein>
<dbReference type="InParanoid" id="E9HM20"/>
<sequence>MEFKNIKRKLAKAPKYSTLTGKEPAVCRPVRLQHTDEDVFGAYVLSIRTGNEVSFCRLTPNPVIDELWCETMDEMKNFYRENEAQLKPVETLEKDRLYAVKTNELWARALFSEFDETGDANFEMVDGGYFKTVSPSAVYPLECRFGIFPCQATRCVLYGLEYLTFVLNKVAIDTVLEHLVGKSLIASIVKRKPQLTVVFFEPPVINLNELILIQVAKSVRMIPLTDNEPNVPEDPLIEDPCIADRTKASVMDGLIFIAGLKCSQRPPASEVTVDGLYLGYNAKEGWSRMRLDSSIVRRRKVQVRMIDYENTVDTVWEKGLWDLNEISPELASIPVHQSVVLPLSCLCARVISLNKIDVQSTPATVQSFAHRHLYPY</sequence>
<dbReference type="Gene3D" id="2.40.50.90">
    <property type="match status" value="1"/>
</dbReference>
<organism evidence="2 3">
    <name type="scientific">Daphnia pulex</name>
    <name type="common">Water flea</name>
    <dbReference type="NCBI Taxonomy" id="6669"/>
    <lineage>
        <taxon>Eukaryota</taxon>
        <taxon>Metazoa</taxon>
        <taxon>Ecdysozoa</taxon>
        <taxon>Arthropoda</taxon>
        <taxon>Crustacea</taxon>
        <taxon>Branchiopoda</taxon>
        <taxon>Diplostraca</taxon>
        <taxon>Cladocera</taxon>
        <taxon>Anomopoda</taxon>
        <taxon>Daphniidae</taxon>
        <taxon>Daphnia</taxon>
    </lineage>
</organism>
<dbReference type="HOGENOM" id="CLU_736223_0_0_1"/>
<dbReference type="Gene3D" id="2.30.30.140">
    <property type="match status" value="1"/>
</dbReference>
<dbReference type="Pfam" id="PF00567">
    <property type="entry name" value="TUDOR"/>
    <property type="match status" value="1"/>
</dbReference>
<evidence type="ECO:0000313" key="3">
    <source>
        <dbReference type="Proteomes" id="UP000000305"/>
    </source>
</evidence>
<dbReference type="PhylomeDB" id="E9HM20"/>
<keyword evidence="3" id="KW-1185">Reference proteome</keyword>
<dbReference type="EMBL" id="GL732684">
    <property type="protein sequence ID" value="EFX67156.1"/>
    <property type="molecule type" value="Genomic_DNA"/>
</dbReference>
<dbReference type="InterPro" id="IPR035437">
    <property type="entry name" value="SNase_OB-fold_sf"/>
</dbReference>
<dbReference type="AlphaFoldDB" id="E9HM20"/>
<dbReference type="InterPro" id="IPR002999">
    <property type="entry name" value="Tudor"/>
</dbReference>
<dbReference type="GO" id="GO:0005737">
    <property type="term" value="C:cytoplasm"/>
    <property type="evidence" value="ECO:0007669"/>
    <property type="project" value="UniProtKB-ARBA"/>
</dbReference>
<dbReference type="OrthoDB" id="6489306at2759"/>
<evidence type="ECO:0000259" key="1">
    <source>
        <dbReference type="Pfam" id="PF00567"/>
    </source>
</evidence>
<dbReference type="Proteomes" id="UP000000305">
    <property type="component" value="Unassembled WGS sequence"/>
</dbReference>
<gene>
    <name evidence="2" type="ORF">DAPPUDRAFT_229224</name>
</gene>
<reference evidence="2 3" key="1">
    <citation type="journal article" date="2011" name="Science">
        <title>The ecoresponsive genome of Daphnia pulex.</title>
        <authorList>
            <person name="Colbourne J.K."/>
            <person name="Pfrender M.E."/>
            <person name="Gilbert D."/>
            <person name="Thomas W.K."/>
            <person name="Tucker A."/>
            <person name="Oakley T.H."/>
            <person name="Tokishita S."/>
            <person name="Aerts A."/>
            <person name="Arnold G.J."/>
            <person name="Basu M.K."/>
            <person name="Bauer D.J."/>
            <person name="Caceres C.E."/>
            <person name="Carmel L."/>
            <person name="Casola C."/>
            <person name="Choi J.H."/>
            <person name="Detter J.C."/>
            <person name="Dong Q."/>
            <person name="Dusheyko S."/>
            <person name="Eads B.D."/>
            <person name="Frohlich T."/>
            <person name="Geiler-Samerotte K.A."/>
            <person name="Gerlach D."/>
            <person name="Hatcher P."/>
            <person name="Jogdeo S."/>
            <person name="Krijgsveld J."/>
            <person name="Kriventseva E.V."/>
            <person name="Kultz D."/>
            <person name="Laforsch C."/>
            <person name="Lindquist E."/>
            <person name="Lopez J."/>
            <person name="Manak J.R."/>
            <person name="Muller J."/>
            <person name="Pangilinan J."/>
            <person name="Patwardhan R.P."/>
            <person name="Pitluck S."/>
            <person name="Pritham E.J."/>
            <person name="Rechtsteiner A."/>
            <person name="Rho M."/>
            <person name="Rogozin I.B."/>
            <person name="Sakarya O."/>
            <person name="Salamov A."/>
            <person name="Schaack S."/>
            <person name="Shapiro H."/>
            <person name="Shiga Y."/>
            <person name="Skalitzky C."/>
            <person name="Smith Z."/>
            <person name="Souvorov A."/>
            <person name="Sung W."/>
            <person name="Tang Z."/>
            <person name="Tsuchiya D."/>
            <person name="Tu H."/>
            <person name="Vos H."/>
            <person name="Wang M."/>
            <person name="Wolf Y.I."/>
            <person name="Yamagata H."/>
            <person name="Yamada T."/>
            <person name="Ye Y."/>
            <person name="Shaw J.R."/>
            <person name="Andrews J."/>
            <person name="Crease T.J."/>
            <person name="Tang H."/>
            <person name="Lucas S.M."/>
            <person name="Robertson H.M."/>
            <person name="Bork P."/>
            <person name="Koonin E.V."/>
            <person name="Zdobnov E.M."/>
            <person name="Grigoriev I.V."/>
            <person name="Lynch M."/>
            <person name="Boore J.L."/>
        </authorList>
    </citation>
    <scope>NUCLEOTIDE SEQUENCE [LARGE SCALE GENOMIC DNA]</scope>
</reference>
<name>E9HM20_DAPPU</name>
<feature type="domain" description="Tudor" evidence="1">
    <location>
        <begin position="69"/>
        <end position="159"/>
    </location>
</feature>
<proteinExistence type="predicted"/>